<gene>
    <name evidence="3" type="primary">nuoC</name>
    <name evidence="7" type="ORF">DDZ15_03930</name>
</gene>
<dbReference type="Proteomes" id="UP000245533">
    <property type="component" value="Unassembled WGS sequence"/>
</dbReference>
<keyword evidence="3" id="KW-0830">Ubiquinone</keyword>
<dbReference type="GO" id="GO:0048038">
    <property type="term" value="F:quinone binding"/>
    <property type="evidence" value="ECO:0007669"/>
    <property type="project" value="UniProtKB-KW"/>
</dbReference>
<keyword evidence="3 4" id="KW-1278">Translocase</keyword>
<dbReference type="EC" id="7.1.1.-" evidence="3"/>
<dbReference type="GO" id="GO:0008137">
    <property type="term" value="F:NADH dehydrogenase (ubiquinone) activity"/>
    <property type="evidence" value="ECO:0007669"/>
    <property type="project" value="InterPro"/>
</dbReference>
<organism evidence="7 8">
    <name type="scientific">Rhodohalobacter mucosus</name>
    <dbReference type="NCBI Taxonomy" id="2079485"/>
    <lineage>
        <taxon>Bacteria</taxon>
        <taxon>Pseudomonadati</taxon>
        <taxon>Balneolota</taxon>
        <taxon>Balneolia</taxon>
        <taxon>Balneolales</taxon>
        <taxon>Balneolaceae</taxon>
        <taxon>Rhodohalobacter</taxon>
    </lineage>
</organism>
<keyword evidence="8" id="KW-1185">Reference proteome</keyword>
<sequence>MKLELTEHLKQTVDALTERYSDKLIEVYQSSGDTFVRVEADANVEICTFLKDELHFDYLTDIFGIDRYTSDERFEVAYNLVSLKHGDRIFLKVRCEEEDPELDSASGVWPAANWAEREVYDMFGIRFRNHPDLRRIYMPEDFQYFPLRKEFPLLGIPGSIELPNTTPDSE</sequence>
<evidence type="ECO:0000256" key="1">
    <source>
        <dbReference type="ARBA" id="ARBA00007569"/>
    </source>
</evidence>
<keyword evidence="3 5" id="KW-0874">Quinone</keyword>
<dbReference type="InterPro" id="IPR010218">
    <property type="entry name" value="NADH_DH_suC"/>
</dbReference>
<dbReference type="EMBL" id="QGGB01000003">
    <property type="protein sequence ID" value="PWN07422.1"/>
    <property type="molecule type" value="Genomic_DNA"/>
</dbReference>
<dbReference type="PANTHER" id="PTHR10884:SF14">
    <property type="entry name" value="NADH DEHYDROGENASE [UBIQUINONE] IRON-SULFUR PROTEIN 3, MITOCHONDRIAL"/>
    <property type="match status" value="1"/>
</dbReference>
<dbReference type="Pfam" id="PF00329">
    <property type="entry name" value="Complex1_30kDa"/>
    <property type="match status" value="1"/>
</dbReference>
<comment type="subunit">
    <text evidence="3">NDH-1 is composed of 14 different subunits. Subunits NuoB, C, D, E, F, and G constitute the peripheral sector of the complex.</text>
</comment>
<evidence type="ECO:0000313" key="8">
    <source>
        <dbReference type="Proteomes" id="UP000245533"/>
    </source>
</evidence>
<comment type="catalytic activity">
    <reaction evidence="3 5">
        <text>a quinone + NADH + 5 H(+)(in) = a quinol + NAD(+) + 4 H(+)(out)</text>
        <dbReference type="Rhea" id="RHEA:57888"/>
        <dbReference type="ChEBI" id="CHEBI:15378"/>
        <dbReference type="ChEBI" id="CHEBI:24646"/>
        <dbReference type="ChEBI" id="CHEBI:57540"/>
        <dbReference type="ChEBI" id="CHEBI:57945"/>
        <dbReference type="ChEBI" id="CHEBI:132124"/>
    </reaction>
</comment>
<dbReference type="Gene3D" id="3.30.460.80">
    <property type="entry name" value="NADH:ubiquinone oxidoreductase, 30kDa subunit"/>
    <property type="match status" value="1"/>
</dbReference>
<comment type="function">
    <text evidence="3">NDH-1 shuttles electrons from NADH, via FMN and iron-sulfur (Fe-S) centers, to quinones in the respiratory chain. The immediate electron acceptor for the enzyme in this species is believed to be ubiquinone. Couples the redox reaction to proton translocation (for every two electrons transferred, four hydrogen ions are translocated across the cytoplasmic membrane), and thus conserves the redox energy in a proton gradient.</text>
</comment>
<dbReference type="OrthoDB" id="9803286at2"/>
<proteinExistence type="inferred from homology"/>
<reference evidence="7 8" key="1">
    <citation type="submission" date="2018-05" db="EMBL/GenBank/DDBJ databases">
        <title>Rhodohalobacter halophilus gen. nov., sp. nov., a moderately halophilic member of the family Balneolaceae.</title>
        <authorList>
            <person name="Liu Z.-W."/>
        </authorList>
    </citation>
    <scope>NUCLEOTIDE SEQUENCE [LARGE SCALE GENOMIC DNA]</scope>
    <source>
        <strain evidence="7 8">8A47</strain>
    </source>
</reference>
<keyword evidence="3" id="KW-0472">Membrane</keyword>
<dbReference type="InterPro" id="IPR020396">
    <property type="entry name" value="NADH_UbQ_OxRdtase_CS"/>
</dbReference>
<comment type="similarity">
    <text evidence="1 3 4">Belongs to the complex I 30 kDa subunit family.</text>
</comment>
<dbReference type="AlphaFoldDB" id="A0A316TXL9"/>
<evidence type="ECO:0000256" key="4">
    <source>
        <dbReference type="RuleBase" id="RU003456"/>
    </source>
</evidence>
<evidence type="ECO:0000256" key="5">
    <source>
        <dbReference type="RuleBase" id="RU003582"/>
    </source>
</evidence>
<feature type="domain" description="NADH:ubiquinone oxidoreductase 30kDa subunit" evidence="6">
    <location>
        <begin position="36"/>
        <end position="153"/>
    </location>
</feature>
<dbReference type="RefSeq" id="WP_109645101.1">
    <property type="nucleotide sequence ID" value="NZ_QGGB01000003.1"/>
</dbReference>
<protein>
    <recommendedName>
        <fullName evidence="3">NADH-quinone oxidoreductase subunit C</fullName>
        <ecNumber evidence="3">7.1.1.-</ecNumber>
    </recommendedName>
    <alternativeName>
        <fullName evidence="3">NADH dehydrogenase I subunit C</fullName>
    </alternativeName>
    <alternativeName>
        <fullName evidence="3">NDH-1 subunit C</fullName>
    </alternativeName>
</protein>
<evidence type="ECO:0000256" key="3">
    <source>
        <dbReference type="HAMAP-Rule" id="MF_01357"/>
    </source>
</evidence>
<accession>A0A316TXL9</accession>
<keyword evidence="3" id="KW-1003">Cell membrane</keyword>
<dbReference type="InterPro" id="IPR001268">
    <property type="entry name" value="NADH_UbQ_OxRdtase_30kDa_su"/>
</dbReference>
<dbReference type="PANTHER" id="PTHR10884">
    <property type="entry name" value="NADH DEHYDROGENASE UBIQUINONE IRON-SULFUR PROTEIN 3"/>
    <property type="match status" value="1"/>
</dbReference>
<keyword evidence="3 4" id="KW-0520">NAD</keyword>
<name>A0A316TXL9_9BACT</name>
<evidence type="ECO:0000256" key="2">
    <source>
        <dbReference type="ARBA" id="ARBA00022448"/>
    </source>
</evidence>
<comment type="subcellular location">
    <subcellularLocation>
        <location evidence="3">Cell membrane</location>
        <topology evidence="3">Peripheral membrane protein</topology>
        <orientation evidence="3">Cytoplasmic side</orientation>
    </subcellularLocation>
</comment>
<dbReference type="GO" id="GO:0005886">
    <property type="term" value="C:plasma membrane"/>
    <property type="evidence" value="ECO:0007669"/>
    <property type="project" value="UniProtKB-SubCell"/>
</dbReference>
<dbReference type="HAMAP" id="MF_01357">
    <property type="entry name" value="NDH1_NuoC"/>
    <property type="match status" value="1"/>
</dbReference>
<dbReference type="NCBIfam" id="TIGR01961">
    <property type="entry name" value="NuoC_fam"/>
    <property type="match status" value="1"/>
</dbReference>
<dbReference type="GO" id="GO:0050136">
    <property type="term" value="F:NADH dehydrogenase (quinone) (non-electrogenic) activity"/>
    <property type="evidence" value="ECO:0007669"/>
    <property type="project" value="UniProtKB-UniRule"/>
</dbReference>
<evidence type="ECO:0000313" key="7">
    <source>
        <dbReference type="EMBL" id="PWN07422.1"/>
    </source>
</evidence>
<dbReference type="PROSITE" id="PS00542">
    <property type="entry name" value="COMPLEX1_30K"/>
    <property type="match status" value="1"/>
</dbReference>
<keyword evidence="2 3" id="KW-0813">Transport</keyword>
<comment type="caution">
    <text evidence="7">The sequence shown here is derived from an EMBL/GenBank/DDBJ whole genome shotgun (WGS) entry which is preliminary data.</text>
</comment>
<dbReference type="SUPFAM" id="SSF143243">
    <property type="entry name" value="Nqo5-like"/>
    <property type="match status" value="1"/>
</dbReference>
<evidence type="ECO:0000259" key="6">
    <source>
        <dbReference type="Pfam" id="PF00329"/>
    </source>
</evidence>
<dbReference type="InterPro" id="IPR037232">
    <property type="entry name" value="NADH_quin_OxRdtase_su_C/D-like"/>
</dbReference>